<keyword evidence="2" id="KW-1185">Reference proteome</keyword>
<gene>
    <name evidence="1" type="ORF">J2Z48_000715</name>
</gene>
<dbReference type="Proteomes" id="UP001238450">
    <property type="component" value="Unassembled WGS sequence"/>
</dbReference>
<reference evidence="1 2" key="1">
    <citation type="submission" date="2023-07" db="EMBL/GenBank/DDBJ databases">
        <title>Genomic Encyclopedia of Type Strains, Phase IV (KMG-IV): sequencing the most valuable type-strain genomes for metagenomic binning, comparative biology and taxonomic classification.</title>
        <authorList>
            <person name="Goeker M."/>
        </authorList>
    </citation>
    <scope>NUCLEOTIDE SEQUENCE [LARGE SCALE GENOMIC DNA]</scope>
    <source>
        <strain evidence="1 2">DSM 46876</strain>
    </source>
</reference>
<name>A0AAJ1WS07_9BACL</name>
<evidence type="ECO:0000313" key="2">
    <source>
        <dbReference type="Proteomes" id="UP001238450"/>
    </source>
</evidence>
<evidence type="ECO:0000313" key="1">
    <source>
        <dbReference type="EMBL" id="MDQ0416548.1"/>
    </source>
</evidence>
<dbReference type="AlphaFoldDB" id="A0AAJ1WS07"/>
<proteinExistence type="predicted"/>
<protein>
    <submittedName>
        <fullName evidence="1">Uncharacterized protein</fullName>
    </submittedName>
</protein>
<comment type="caution">
    <text evidence="1">The sequence shown here is derived from an EMBL/GenBank/DDBJ whole genome shotgun (WGS) entry which is preliminary data.</text>
</comment>
<accession>A0AAJ1WS07</accession>
<sequence length="140" mass="15159">MKKALSMLGSLSLVMVMLFGMKGIVSANEFNWTYFETEDGKWDGESIITTRSKGNVEINLGAKDGRGPTTMGGKRVDGKTLKVRLCNTETGACTSNHLFAGSEDCYATVFDGMRPGTYRIDITDGSSSYRVKGYVRGASS</sequence>
<dbReference type="EMBL" id="JAUSUV010000003">
    <property type="protein sequence ID" value="MDQ0416548.1"/>
    <property type="molecule type" value="Genomic_DNA"/>
</dbReference>
<dbReference type="RefSeq" id="WP_307251110.1">
    <property type="nucleotide sequence ID" value="NZ_JAUSUV010000003.1"/>
</dbReference>
<organism evidence="1 2">
    <name type="scientific">Croceifilum oryzae</name>
    <dbReference type="NCBI Taxonomy" id="1553429"/>
    <lineage>
        <taxon>Bacteria</taxon>
        <taxon>Bacillati</taxon>
        <taxon>Bacillota</taxon>
        <taxon>Bacilli</taxon>
        <taxon>Bacillales</taxon>
        <taxon>Thermoactinomycetaceae</taxon>
        <taxon>Croceifilum</taxon>
    </lineage>
</organism>